<dbReference type="AlphaFoldDB" id="A0AAV2HRL7"/>
<organism evidence="2 3">
    <name type="scientific">Lymnaea stagnalis</name>
    <name type="common">Great pond snail</name>
    <name type="synonym">Helix stagnalis</name>
    <dbReference type="NCBI Taxonomy" id="6523"/>
    <lineage>
        <taxon>Eukaryota</taxon>
        <taxon>Metazoa</taxon>
        <taxon>Spiralia</taxon>
        <taxon>Lophotrochozoa</taxon>
        <taxon>Mollusca</taxon>
        <taxon>Gastropoda</taxon>
        <taxon>Heterobranchia</taxon>
        <taxon>Euthyneura</taxon>
        <taxon>Panpulmonata</taxon>
        <taxon>Hygrophila</taxon>
        <taxon>Lymnaeoidea</taxon>
        <taxon>Lymnaeidae</taxon>
        <taxon>Lymnaea</taxon>
    </lineage>
</organism>
<dbReference type="Proteomes" id="UP001497497">
    <property type="component" value="Unassembled WGS sequence"/>
</dbReference>
<sequence length="156" mass="17316">MGGNDHWDFVFSLAKATFTNAPPETNLSKVPTIVPQKDPLNATIKQNQRAAKDGPTKPKLHGNKRKINQQCRHGRDAAASIVGAVHPTPAMEAWSLWELLGRTHVLLQFFLLPLLWVQPGPRHGRVRPCPILCANVVACAENEAQSQGKHCRQRPR</sequence>
<keyword evidence="3" id="KW-1185">Reference proteome</keyword>
<reference evidence="2 3" key="1">
    <citation type="submission" date="2024-04" db="EMBL/GenBank/DDBJ databases">
        <authorList>
            <consortium name="Genoscope - CEA"/>
            <person name="William W."/>
        </authorList>
    </citation>
    <scope>NUCLEOTIDE SEQUENCE [LARGE SCALE GENOMIC DNA]</scope>
</reference>
<comment type="caution">
    <text evidence="2">The sequence shown here is derived from an EMBL/GenBank/DDBJ whole genome shotgun (WGS) entry which is preliminary data.</text>
</comment>
<name>A0AAV2HRL7_LYMST</name>
<feature type="compositionally biased region" description="Basic residues" evidence="1">
    <location>
        <begin position="58"/>
        <end position="67"/>
    </location>
</feature>
<proteinExistence type="predicted"/>
<dbReference type="EMBL" id="CAXITT010000187">
    <property type="protein sequence ID" value="CAL1534956.1"/>
    <property type="molecule type" value="Genomic_DNA"/>
</dbReference>
<accession>A0AAV2HRL7</accession>
<evidence type="ECO:0000256" key="1">
    <source>
        <dbReference type="SAM" id="MobiDB-lite"/>
    </source>
</evidence>
<feature type="region of interest" description="Disordered" evidence="1">
    <location>
        <begin position="46"/>
        <end position="68"/>
    </location>
</feature>
<protein>
    <submittedName>
        <fullName evidence="2">Uncharacterized protein</fullName>
    </submittedName>
</protein>
<evidence type="ECO:0000313" key="2">
    <source>
        <dbReference type="EMBL" id="CAL1534956.1"/>
    </source>
</evidence>
<gene>
    <name evidence="2" type="ORF">GSLYS_00008916001</name>
</gene>
<evidence type="ECO:0000313" key="3">
    <source>
        <dbReference type="Proteomes" id="UP001497497"/>
    </source>
</evidence>